<feature type="domain" description="GED" evidence="4">
    <location>
        <begin position="647"/>
        <end position="779"/>
    </location>
</feature>
<keyword evidence="2" id="KW-0342">GTP-binding</keyword>
<dbReference type="Proteomes" id="UP000294847">
    <property type="component" value="Chromosome 6"/>
</dbReference>
<dbReference type="InterPro" id="IPR027417">
    <property type="entry name" value="P-loop_NTPase"/>
</dbReference>
<gene>
    <name evidence="6" type="ORF">PoMZ_05420</name>
</gene>
<dbReference type="GO" id="GO:0005874">
    <property type="term" value="C:microtubule"/>
    <property type="evidence" value="ECO:0007669"/>
    <property type="project" value="TreeGrafter"/>
</dbReference>
<keyword evidence="1" id="KW-0547">Nucleotide-binding</keyword>
<dbReference type="GO" id="GO:0000266">
    <property type="term" value="P:mitochondrial fission"/>
    <property type="evidence" value="ECO:0007669"/>
    <property type="project" value="TreeGrafter"/>
</dbReference>
<dbReference type="EMBL" id="CP034209">
    <property type="protein sequence ID" value="QBZ63732.1"/>
    <property type="molecule type" value="Genomic_DNA"/>
</dbReference>
<evidence type="ECO:0000313" key="7">
    <source>
        <dbReference type="Proteomes" id="UP000294847"/>
    </source>
</evidence>
<evidence type="ECO:0000256" key="1">
    <source>
        <dbReference type="ARBA" id="ARBA00022741"/>
    </source>
</evidence>
<dbReference type="InterPro" id="IPR030381">
    <property type="entry name" value="G_DYNAMIN_dom"/>
</dbReference>
<feature type="domain" description="Dynamin-type G" evidence="5">
    <location>
        <begin position="40"/>
        <end position="329"/>
    </location>
</feature>
<dbReference type="Pfam" id="PF01031">
    <property type="entry name" value="Dynamin_M"/>
    <property type="match status" value="1"/>
</dbReference>
<sequence>MGDAESFTASPSTLEELQTSEQRVLLDTITRVRKCGLDSILSLPQIVVCGDQSSGKSSVLEALTEIPFPRNDNLCTRFATEISLRREAVERFTVKIVPDGTRPQDKQEEIRAFSESLSDLSDLPVVMDAAMKVMGIAGSSDSQTPSAFARDTLTIEIDGPNRPQLTLVDIPGLIQASTKGVSDRDVAMVKEITDHYISQPRTICLAVISATNDAANQGILQQVRTFDRKGERTLGVITKPDKLESGSGSEAEFLALARNENVFFELGWHVVKNRNFNERDSSLEDRNMAEISFFRTSNFKALPKETVGIDTLRVRLSRLLYEHVKNEIPRLMGDLEVALESSRGELGLLGSSRSTAPECRAYLTQLSMDCYEICKAALNGHYEHRYFKLDGEYKFSLKHQTTIARLRATVQHFNNDFSELVRTNGHKYIISRESDPKPETEDESDSNQEAKDEPEPKANSEKPEPQKLSKAKATEWVRQIILRSRGTELFGSFNPNVVAELFWEQSQPWPRLAKSHIDCISQVCERFLVGLIDQKGAKGVASRIWMPLVKNVLRQREKAAHDELNNLIEDLKWFPINYNHYYTLTVQKARHQRFQKQLTSVGIQDHLRKDYCKHGGHCKKHDTEGAVNRLLSAVDEAYVADMDDFSCQDALDSLLAIYKVQQKVFIANVTTQVIERQMLRGLDLVFSPIVVAEMSDADVVPNMPLPLRLRHIPIPCSASKHTPLQMACWLQSRIQQDMVDNKLETRLTLPIPKQKHAAAQRRDWVKALLMLNIPNSSCPSHLQELLKHIGPPPTVISFMPQPAFDVPGLAVDPESVQKARQLAAPLPKLIHSHEIAFGVRSLGMELPDSFTWDQLQEVVEQLLKNRDKWSQAGISIPDLSIAHGKPNQKAAFLQVDHFIKRMEGFVSEVKDDTLPSVPLVTDLAAKHGLQPIDTNPAFFGPGTLMLWPVMDLSDSLQLPQGASLTSEQALHDILAQATIRTIKERFRLDGYIKPGETGVWVDDKTSSVPRRVATVRPIVGPKLITSFGVGLQVGPLHKVANNVDQTMTSLAELGGIPNTPASLANHWAEVFADLLNATPKRSAGFKFKVQKSALKLKAIENPLAKGPAWTVDHLEDSALGWRTQSHVDTSLKRSLFFDDKVCRLTANWPLHKMGDLFDSASARIIDIERGDHGRYGKKALPQINGVMKTMGAVSELAQGRPWLGVDKIMDAWHTRPINMTTISKLDLHMLDHRPVILGNESFPKLEPIPPTELISDLDLTWPDLAVPEVESIDQQPTYALDLEDSWKRYCGWVLRVLRESSLGRQLDTRLLDHSARFVTAEMMTNSGVALAVIKGANSSIARSIHHGLNYMQCAAVYRRALTARGQPRGDAATLSRQEARLILPHRRRISRRWEKHVEPVKRIGAAYRGGLLPPEDFGQALTRLVRHPGQNQFSRRASKIIEARYGKQILRATGLKKAPPTWRADEDFLGRY</sequence>
<organism evidence="6 7">
    <name type="scientific">Pyricularia oryzae</name>
    <name type="common">Rice blast fungus</name>
    <name type="synonym">Magnaporthe oryzae</name>
    <dbReference type="NCBI Taxonomy" id="318829"/>
    <lineage>
        <taxon>Eukaryota</taxon>
        <taxon>Fungi</taxon>
        <taxon>Dikarya</taxon>
        <taxon>Ascomycota</taxon>
        <taxon>Pezizomycotina</taxon>
        <taxon>Sordariomycetes</taxon>
        <taxon>Sordariomycetidae</taxon>
        <taxon>Magnaporthales</taxon>
        <taxon>Pyriculariaceae</taxon>
        <taxon>Pyricularia</taxon>
    </lineage>
</organism>
<dbReference type="GO" id="GO:0005739">
    <property type="term" value="C:mitochondrion"/>
    <property type="evidence" value="ECO:0007669"/>
    <property type="project" value="TreeGrafter"/>
</dbReference>
<evidence type="ECO:0000259" key="5">
    <source>
        <dbReference type="PROSITE" id="PS51718"/>
    </source>
</evidence>
<dbReference type="SUPFAM" id="SSF52540">
    <property type="entry name" value="P-loop containing nucleoside triphosphate hydrolases"/>
    <property type="match status" value="1"/>
</dbReference>
<evidence type="ECO:0000313" key="6">
    <source>
        <dbReference type="EMBL" id="QBZ63732.1"/>
    </source>
</evidence>
<dbReference type="PRINTS" id="PR00195">
    <property type="entry name" value="DYNAMIN"/>
</dbReference>
<dbReference type="InterPro" id="IPR045864">
    <property type="entry name" value="aa-tRNA-synth_II/BPL/LPL"/>
</dbReference>
<feature type="compositionally biased region" description="Basic and acidic residues" evidence="3">
    <location>
        <begin position="448"/>
        <end position="471"/>
    </location>
</feature>
<dbReference type="PANTHER" id="PTHR11566:SF66">
    <property type="entry name" value="INTERFERON-INDUCED GTP-BINDING PROTEIN MX"/>
    <property type="match status" value="1"/>
</dbReference>
<dbReference type="SMART" id="SM00053">
    <property type="entry name" value="DYNc"/>
    <property type="match status" value="1"/>
</dbReference>
<dbReference type="Gene3D" id="1.20.120.1240">
    <property type="entry name" value="Dynamin, middle domain"/>
    <property type="match status" value="1"/>
</dbReference>
<feature type="compositionally biased region" description="Basic and acidic residues" evidence="3">
    <location>
        <begin position="430"/>
        <end position="439"/>
    </location>
</feature>
<dbReference type="GO" id="GO:0016559">
    <property type="term" value="P:peroxisome fission"/>
    <property type="evidence" value="ECO:0007669"/>
    <property type="project" value="TreeGrafter"/>
</dbReference>
<dbReference type="InterPro" id="IPR000375">
    <property type="entry name" value="Dynamin_stalk"/>
</dbReference>
<dbReference type="InterPro" id="IPR022812">
    <property type="entry name" value="Dynamin"/>
</dbReference>
<dbReference type="PROSITE" id="PS51718">
    <property type="entry name" value="G_DYNAMIN_2"/>
    <property type="match status" value="1"/>
</dbReference>
<dbReference type="Gene3D" id="3.30.930.10">
    <property type="entry name" value="Bira Bifunctional Protein, Domain 2"/>
    <property type="match status" value="1"/>
</dbReference>
<dbReference type="PROSITE" id="PS51388">
    <property type="entry name" value="GED"/>
    <property type="match status" value="1"/>
</dbReference>
<evidence type="ECO:0000256" key="3">
    <source>
        <dbReference type="SAM" id="MobiDB-lite"/>
    </source>
</evidence>
<dbReference type="PANTHER" id="PTHR11566">
    <property type="entry name" value="DYNAMIN"/>
    <property type="match status" value="1"/>
</dbReference>
<evidence type="ECO:0000259" key="4">
    <source>
        <dbReference type="PROSITE" id="PS51388"/>
    </source>
</evidence>
<dbReference type="InterPro" id="IPR020850">
    <property type="entry name" value="GED_dom"/>
</dbReference>
<evidence type="ECO:0008006" key="8">
    <source>
        <dbReference type="Google" id="ProtNLM"/>
    </source>
</evidence>
<dbReference type="CDD" id="cd08771">
    <property type="entry name" value="DLP_1"/>
    <property type="match status" value="1"/>
</dbReference>
<dbReference type="InterPro" id="IPR001401">
    <property type="entry name" value="Dynamin_GTPase"/>
</dbReference>
<evidence type="ECO:0000256" key="2">
    <source>
        <dbReference type="ARBA" id="ARBA00023134"/>
    </source>
</evidence>
<dbReference type="FunFam" id="3.40.50.300:FF:001425">
    <property type="entry name" value="Dynamin GTPase, putative"/>
    <property type="match status" value="1"/>
</dbReference>
<dbReference type="InterPro" id="IPR045063">
    <property type="entry name" value="Dynamin_N"/>
</dbReference>
<dbReference type="Pfam" id="PF00350">
    <property type="entry name" value="Dynamin_N"/>
    <property type="match status" value="1"/>
</dbReference>
<reference evidence="6 7" key="1">
    <citation type="journal article" date="2019" name="Mol. Biol. Evol.">
        <title>Blast fungal genomes show frequent chromosomal changes, gene gains and losses, and effector gene turnover.</title>
        <authorList>
            <person name="Gomez Luciano L.B."/>
            <person name="Jason Tsai I."/>
            <person name="Chuma I."/>
            <person name="Tosa Y."/>
            <person name="Chen Y.H."/>
            <person name="Li J.Y."/>
            <person name="Li M.Y."/>
            <person name="Jade Lu M.Y."/>
            <person name="Nakayashiki H."/>
            <person name="Li W.H."/>
        </authorList>
    </citation>
    <scope>NUCLEOTIDE SEQUENCE [LARGE SCALE GENOMIC DNA]</scope>
    <source>
        <strain evidence="6">MZ5-1-6</strain>
    </source>
</reference>
<dbReference type="SUPFAM" id="SSF55681">
    <property type="entry name" value="Class II aaRS and biotin synthetases"/>
    <property type="match status" value="1"/>
</dbReference>
<accession>A0A4P7NNM2</accession>
<dbReference type="GO" id="GO:0008017">
    <property type="term" value="F:microtubule binding"/>
    <property type="evidence" value="ECO:0007669"/>
    <property type="project" value="TreeGrafter"/>
</dbReference>
<dbReference type="GO" id="GO:0003924">
    <property type="term" value="F:GTPase activity"/>
    <property type="evidence" value="ECO:0007669"/>
    <property type="project" value="InterPro"/>
</dbReference>
<name>A0A4P7NNM2_PYROR</name>
<dbReference type="GO" id="GO:0006897">
    <property type="term" value="P:endocytosis"/>
    <property type="evidence" value="ECO:0007669"/>
    <property type="project" value="TreeGrafter"/>
</dbReference>
<protein>
    <recommendedName>
        <fullName evidence="8">Interferon-induced GTP-binding protein Mx</fullName>
    </recommendedName>
</protein>
<dbReference type="GO" id="GO:0048312">
    <property type="term" value="P:intracellular distribution of mitochondria"/>
    <property type="evidence" value="ECO:0007669"/>
    <property type="project" value="TreeGrafter"/>
</dbReference>
<dbReference type="Gene3D" id="3.40.50.300">
    <property type="entry name" value="P-loop containing nucleotide triphosphate hydrolases"/>
    <property type="match status" value="1"/>
</dbReference>
<proteinExistence type="predicted"/>
<feature type="region of interest" description="Disordered" evidence="3">
    <location>
        <begin position="428"/>
        <end position="471"/>
    </location>
</feature>
<dbReference type="GO" id="GO:0016020">
    <property type="term" value="C:membrane"/>
    <property type="evidence" value="ECO:0007669"/>
    <property type="project" value="TreeGrafter"/>
</dbReference>
<dbReference type="GO" id="GO:0005525">
    <property type="term" value="F:GTP binding"/>
    <property type="evidence" value="ECO:0007669"/>
    <property type="project" value="InterPro"/>
</dbReference>